<dbReference type="EMBL" id="JAJVCN010000002">
    <property type="protein sequence ID" value="MCE7006393.1"/>
    <property type="molecule type" value="Genomic_DNA"/>
</dbReference>
<dbReference type="Gene3D" id="3.40.50.1820">
    <property type="entry name" value="alpha/beta hydrolase"/>
    <property type="match status" value="1"/>
</dbReference>
<evidence type="ECO:0000259" key="1">
    <source>
        <dbReference type="SMART" id="SM00824"/>
    </source>
</evidence>
<name>A0ABS8ZIV8_9PSEU</name>
<proteinExistence type="predicted"/>
<dbReference type="InterPro" id="IPR001031">
    <property type="entry name" value="Thioesterase"/>
</dbReference>
<comment type="caution">
    <text evidence="2">The sequence shown here is derived from an EMBL/GenBank/DDBJ whole genome shotgun (WGS) entry which is preliminary data.</text>
</comment>
<dbReference type="GO" id="GO:0016787">
    <property type="term" value="F:hydrolase activity"/>
    <property type="evidence" value="ECO:0007669"/>
    <property type="project" value="UniProtKB-KW"/>
</dbReference>
<evidence type="ECO:0000313" key="2">
    <source>
        <dbReference type="EMBL" id="MCE7006393.1"/>
    </source>
</evidence>
<dbReference type="InterPro" id="IPR029058">
    <property type="entry name" value="AB_hydrolase_fold"/>
</dbReference>
<dbReference type="InterPro" id="IPR020802">
    <property type="entry name" value="TesA-like"/>
</dbReference>
<keyword evidence="2" id="KW-0378">Hydrolase</keyword>
<evidence type="ECO:0000313" key="3">
    <source>
        <dbReference type="Proteomes" id="UP001521150"/>
    </source>
</evidence>
<reference evidence="2 3" key="1">
    <citation type="submission" date="2021-12" db="EMBL/GenBank/DDBJ databases">
        <title>Genome sequence of Kibdelosporangium philippinense ATCC 49844.</title>
        <authorList>
            <person name="Fedorov E.A."/>
            <person name="Omeragic M."/>
            <person name="Shalygina K.F."/>
            <person name="Maclea K.S."/>
        </authorList>
    </citation>
    <scope>NUCLEOTIDE SEQUENCE [LARGE SCALE GENOMIC DNA]</scope>
    <source>
        <strain evidence="2 3">ATCC 49844</strain>
    </source>
</reference>
<dbReference type="SUPFAM" id="SSF53474">
    <property type="entry name" value="alpha/beta-Hydrolases"/>
    <property type="match status" value="1"/>
</dbReference>
<gene>
    <name evidence="2" type="ORF">LWC34_26695</name>
</gene>
<sequence length="215" mass="23300">MVALSDPHLYKHLAAAFGDDLAVSALTLPGFLEHEPLVSSRGVLMRLYSEAVIAHVGDSPFVLAGHSSGGTLAYELAQLLQHDAGRSPDGVVLLDAHVATSQVLLDHAKEFYDSIRDRQSTADRLSVARLSAQAWYLEMFREWATLALSCPSLLLRAAQPLRPGAATERSVAPITASDTADVPGDHFTMIEKHASTTARVAREWLDRLLPGNRLN</sequence>
<feature type="domain" description="Thioesterase TesA-like" evidence="1">
    <location>
        <begin position="1"/>
        <end position="205"/>
    </location>
</feature>
<keyword evidence="3" id="KW-1185">Reference proteome</keyword>
<dbReference type="Proteomes" id="UP001521150">
    <property type="component" value="Unassembled WGS sequence"/>
</dbReference>
<protein>
    <submittedName>
        <fullName evidence="2">Alpha/beta fold hydrolase</fullName>
    </submittedName>
</protein>
<organism evidence="2 3">
    <name type="scientific">Kibdelosporangium philippinense</name>
    <dbReference type="NCBI Taxonomy" id="211113"/>
    <lineage>
        <taxon>Bacteria</taxon>
        <taxon>Bacillati</taxon>
        <taxon>Actinomycetota</taxon>
        <taxon>Actinomycetes</taxon>
        <taxon>Pseudonocardiales</taxon>
        <taxon>Pseudonocardiaceae</taxon>
        <taxon>Kibdelosporangium</taxon>
    </lineage>
</organism>
<dbReference type="Pfam" id="PF00975">
    <property type="entry name" value="Thioesterase"/>
    <property type="match status" value="1"/>
</dbReference>
<accession>A0ABS8ZIV8</accession>
<dbReference type="SMART" id="SM00824">
    <property type="entry name" value="PKS_TE"/>
    <property type="match status" value="1"/>
</dbReference>